<feature type="chain" id="PRO_5029502006" evidence="5">
    <location>
        <begin position="22"/>
        <end position="467"/>
    </location>
</feature>
<evidence type="ECO:0000313" key="8">
    <source>
        <dbReference type="Proteomes" id="UP000436006"/>
    </source>
</evidence>
<evidence type="ECO:0000256" key="2">
    <source>
        <dbReference type="ARBA" id="ARBA00022723"/>
    </source>
</evidence>
<dbReference type="AlphaFoldDB" id="A0A7K1SAN6"/>
<keyword evidence="1 4" id="KW-0349">Heme</keyword>
<dbReference type="Gene3D" id="1.10.760.10">
    <property type="entry name" value="Cytochrome c-like domain"/>
    <property type="match status" value="1"/>
</dbReference>
<dbReference type="InterPro" id="IPR009056">
    <property type="entry name" value="Cyt_c-like_dom"/>
</dbReference>
<evidence type="ECO:0000256" key="3">
    <source>
        <dbReference type="ARBA" id="ARBA00023004"/>
    </source>
</evidence>
<evidence type="ECO:0000256" key="1">
    <source>
        <dbReference type="ARBA" id="ARBA00022617"/>
    </source>
</evidence>
<dbReference type="InterPro" id="IPR012938">
    <property type="entry name" value="Glc/Sorbosone_DH"/>
</dbReference>
<protein>
    <submittedName>
        <fullName evidence="7">Glucose sorbosone dehydrogenase</fullName>
    </submittedName>
</protein>
<dbReference type="PROSITE" id="PS51007">
    <property type="entry name" value="CYTC"/>
    <property type="match status" value="1"/>
</dbReference>
<comment type="caution">
    <text evidence="7">The sequence shown here is derived from an EMBL/GenBank/DDBJ whole genome shotgun (WGS) entry which is preliminary data.</text>
</comment>
<reference evidence="7 8" key="1">
    <citation type="submission" date="2019-12" db="EMBL/GenBank/DDBJ databases">
        <title>Spirosoma sp. HMF4905 genome sequencing and assembly.</title>
        <authorList>
            <person name="Kang H."/>
            <person name="Cha I."/>
            <person name="Kim H."/>
            <person name="Joh K."/>
        </authorList>
    </citation>
    <scope>NUCLEOTIDE SEQUENCE [LARGE SCALE GENOMIC DNA]</scope>
    <source>
        <strain evidence="7 8">HMF4905</strain>
    </source>
</reference>
<dbReference type="SUPFAM" id="SSF50952">
    <property type="entry name" value="Soluble quinoprotein glucose dehydrogenase"/>
    <property type="match status" value="1"/>
</dbReference>
<feature type="domain" description="Cytochrome c" evidence="6">
    <location>
        <begin position="19"/>
        <end position="98"/>
    </location>
</feature>
<keyword evidence="3 4" id="KW-0408">Iron</keyword>
<accession>A0A7K1SAN6</accession>
<sequence length="467" mass="52141">MYRILLVSVGILLNLPIYSSAQTGEIVYKTYCAGCHGAQLQGSVAPALLKKDWKHGGDRNSILKTIRNGIPSTEMIKWEGVLSAKQIEDVTDFILKAQTSPEIVSKIELPLDITTKLYSLKIEKLITEGIKGPWGIEFVDANHALITGKFGDLYWMVNGKLDTRPITGLPKTYAYDMVGGMMDLALDPAYSKNGWIYLAFSHNSKNSTDKTMPGMTKIVRGKVQNHQWIDEQTLFQVNDSLQVSGGTRWGCRLLFDKQGFLYFTIGDMNRAQDSQILSRPSGKVYRINSDGSIPKDNPLYGKENDLQAIYSWGNRNVEGLAQHPVTGVLYASEHGPQGGDELNILKKGANYGWPVITYGIDYNGSIISKETQKEGMEQPITYWTPSIAVCPIEFVTSPQFAKWKNNLLVGALKFEEIRRLVIDRDQVIEQEILLKGYGRIRDLKIGPDGALYVLTNTPDALLRITPK</sequence>
<gene>
    <name evidence="7" type="ORF">GO755_12750</name>
</gene>
<dbReference type="GO" id="GO:0020037">
    <property type="term" value="F:heme binding"/>
    <property type="evidence" value="ECO:0007669"/>
    <property type="project" value="InterPro"/>
</dbReference>
<dbReference type="InterPro" id="IPR011041">
    <property type="entry name" value="Quinoprot_gluc/sorb_DH_b-prop"/>
</dbReference>
<dbReference type="InterPro" id="IPR011042">
    <property type="entry name" value="6-blade_b-propeller_TolB-like"/>
</dbReference>
<keyword evidence="8" id="KW-1185">Reference proteome</keyword>
<dbReference type="InterPro" id="IPR036909">
    <property type="entry name" value="Cyt_c-like_dom_sf"/>
</dbReference>
<dbReference type="SUPFAM" id="SSF46626">
    <property type="entry name" value="Cytochrome c"/>
    <property type="match status" value="1"/>
</dbReference>
<dbReference type="GO" id="GO:0046872">
    <property type="term" value="F:metal ion binding"/>
    <property type="evidence" value="ECO:0007669"/>
    <property type="project" value="UniProtKB-KW"/>
</dbReference>
<dbReference type="EMBL" id="WPIN01000004">
    <property type="protein sequence ID" value="MVM30903.1"/>
    <property type="molecule type" value="Genomic_DNA"/>
</dbReference>
<dbReference type="Proteomes" id="UP000436006">
    <property type="component" value="Unassembled WGS sequence"/>
</dbReference>
<feature type="signal peptide" evidence="5">
    <location>
        <begin position="1"/>
        <end position="21"/>
    </location>
</feature>
<keyword evidence="5" id="KW-0732">Signal</keyword>
<dbReference type="RefSeq" id="WP_157585278.1">
    <property type="nucleotide sequence ID" value="NZ_WPIN01000004.1"/>
</dbReference>
<dbReference type="Pfam" id="PF13442">
    <property type="entry name" value="Cytochrome_CBB3"/>
    <property type="match status" value="1"/>
</dbReference>
<dbReference type="PANTHER" id="PTHR19328:SF75">
    <property type="entry name" value="ALDOSE SUGAR DEHYDROGENASE YLII"/>
    <property type="match status" value="1"/>
</dbReference>
<name>A0A7K1SAN6_9BACT</name>
<evidence type="ECO:0000313" key="7">
    <source>
        <dbReference type="EMBL" id="MVM30903.1"/>
    </source>
</evidence>
<keyword evidence="2 4" id="KW-0479">Metal-binding</keyword>
<dbReference type="Pfam" id="PF07995">
    <property type="entry name" value="GSDH"/>
    <property type="match status" value="1"/>
</dbReference>
<evidence type="ECO:0000259" key="6">
    <source>
        <dbReference type="PROSITE" id="PS51007"/>
    </source>
</evidence>
<dbReference type="Gene3D" id="2.120.10.30">
    <property type="entry name" value="TolB, C-terminal domain"/>
    <property type="match status" value="1"/>
</dbReference>
<proteinExistence type="predicted"/>
<organism evidence="7 8">
    <name type="scientific">Spirosoma arboris</name>
    <dbReference type="NCBI Taxonomy" id="2682092"/>
    <lineage>
        <taxon>Bacteria</taxon>
        <taxon>Pseudomonadati</taxon>
        <taxon>Bacteroidota</taxon>
        <taxon>Cytophagia</taxon>
        <taxon>Cytophagales</taxon>
        <taxon>Cytophagaceae</taxon>
        <taxon>Spirosoma</taxon>
    </lineage>
</organism>
<evidence type="ECO:0000256" key="4">
    <source>
        <dbReference type="PROSITE-ProRule" id="PRU00433"/>
    </source>
</evidence>
<dbReference type="PANTHER" id="PTHR19328">
    <property type="entry name" value="HEDGEHOG-INTERACTING PROTEIN"/>
    <property type="match status" value="1"/>
</dbReference>
<dbReference type="GO" id="GO:0009055">
    <property type="term" value="F:electron transfer activity"/>
    <property type="evidence" value="ECO:0007669"/>
    <property type="project" value="InterPro"/>
</dbReference>
<evidence type="ECO:0000256" key="5">
    <source>
        <dbReference type="SAM" id="SignalP"/>
    </source>
</evidence>